<dbReference type="Pfam" id="PF13645">
    <property type="entry name" value="YkuD_2"/>
    <property type="match status" value="1"/>
</dbReference>
<feature type="signal peptide" evidence="1">
    <location>
        <begin position="1"/>
        <end position="22"/>
    </location>
</feature>
<dbReference type="PANTHER" id="PTHR38477:SF1">
    <property type="entry name" value="MUREIN L,D-TRANSPEPTIDASE CATALYTIC DOMAIN FAMILY PROTEIN"/>
    <property type="match status" value="1"/>
</dbReference>
<reference evidence="2 3" key="2">
    <citation type="submission" date="2017-06" db="EMBL/GenBank/DDBJ databases">
        <authorList>
            <person name="Kim H.J."/>
            <person name="Triplett B.A."/>
        </authorList>
    </citation>
    <scope>NUCLEOTIDE SEQUENCE [LARGE SCALE GENOMIC DNA]</scope>
    <source>
        <strain evidence="2 3">BZC3</strain>
    </source>
</reference>
<gene>
    <name evidence="2" type="ORF">CD943_05085</name>
</gene>
<evidence type="ECO:0000256" key="1">
    <source>
        <dbReference type="SAM" id="SignalP"/>
    </source>
</evidence>
<dbReference type="RefSeq" id="WP_088410337.1">
    <property type="nucleotide sequence ID" value="NZ_CP021995.1"/>
</dbReference>
<accession>A0A1Z3LVZ9</accession>
<evidence type="ECO:0000313" key="3">
    <source>
        <dbReference type="Proteomes" id="UP000197024"/>
    </source>
</evidence>
<name>A0A1Z3LVZ9_BREDI</name>
<dbReference type="Proteomes" id="UP000197024">
    <property type="component" value="Chromosome"/>
</dbReference>
<organism evidence="2 3">
    <name type="scientific">Brevundimonas diminuta</name>
    <name type="common">Pseudomonas diminuta</name>
    <dbReference type="NCBI Taxonomy" id="293"/>
    <lineage>
        <taxon>Bacteria</taxon>
        <taxon>Pseudomonadati</taxon>
        <taxon>Pseudomonadota</taxon>
        <taxon>Alphaproteobacteria</taxon>
        <taxon>Caulobacterales</taxon>
        <taxon>Caulobacteraceae</taxon>
        <taxon>Brevundimonas</taxon>
    </lineage>
</organism>
<reference evidence="2 3" key="1">
    <citation type="submission" date="2017-06" db="EMBL/GenBank/DDBJ databases">
        <title>Biodegradation of gentamicin by bacterial consortia AMQD4 in synthetic medium and raw gentamicin sewage.</title>
        <authorList>
            <person name="Chang H."/>
            <person name="Feng Y."/>
            <person name="Li Z."/>
            <person name="Xue J."/>
            <person name="Cheng D."/>
        </authorList>
    </citation>
    <scope>NUCLEOTIDE SEQUENCE [LARGE SCALE GENOMIC DNA]</scope>
    <source>
        <strain evidence="2 3">BZC3</strain>
    </source>
</reference>
<dbReference type="PROSITE" id="PS51318">
    <property type="entry name" value="TAT"/>
    <property type="match status" value="1"/>
</dbReference>
<dbReference type="PROSITE" id="PS51257">
    <property type="entry name" value="PROKAR_LIPOPROTEIN"/>
    <property type="match status" value="1"/>
</dbReference>
<proteinExistence type="predicted"/>
<keyword evidence="1" id="KW-0732">Signal</keyword>
<evidence type="ECO:0000313" key="2">
    <source>
        <dbReference type="EMBL" id="ASD26319.1"/>
    </source>
</evidence>
<dbReference type="PANTHER" id="PTHR38477">
    <property type="entry name" value="HYPOTHETICAL EXPORTED PROTEIN"/>
    <property type="match status" value="1"/>
</dbReference>
<dbReference type="AlphaFoldDB" id="A0A1Z3LVZ9"/>
<dbReference type="InterPro" id="IPR032676">
    <property type="entry name" value="YkuD_2"/>
</dbReference>
<dbReference type="InterPro" id="IPR006311">
    <property type="entry name" value="TAT_signal"/>
</dbReference>
<protein>
    <submittedName>
        <fullName evidence="2">Twin-arginine translocation pathway signal</fullName>
    </submittedName>
</protein>
<dbReference type="STRING" id="293.GCA_000988015_01943"/>
<dbReference type="EMBL" id="CP021995">
    <property type="protein sequence ID" value="ASD26319.1"/>
    <property type="molecule type" value="Genomic_DNA"/>
</dbReference>
<feature type="chain" id="PRO_5013142570" evidence="1">
    <location>
        <begin position="23"/>
        <end position="233"/>
    </location>
</feature>
<sequence>MRLSRRGLILGGSALLAGCSSAASTTTSLQLAGAVAPTLPTLPERAAAAHVQVAEAGATIDPHGVVRKDLLERARAAMEVHGHKISRRDRMYLVDFQKFSGEDRFYEVDLEGGWVTAYRTSHGRGSDPAHSGYAQQFSNRPDSHMSSIGAYATAGASWGSQQGPNVLLDGLEYSNNLARERAIIIHGADYADPAFLARQGKLGRSYGCFSVSHADLIPLRERMGEGRLLFAMT</sequence>